<feature type="region of interest" description="Disordered" evidence="1">
    <location>
        <begin position="1323"/>
        <end position="1360"/>
    </location>
</feature>
<name>A0A0P1BFY9_9BASI</name>
<dbReference type="GO" id="GO:0006886">
    <property type="term" value="P:intracellular protein transport"/>
    <property type="evidence" value="ECO:0007669"/>
    <property type="project" value="TreeGrafter"/>
</dbReference>
<dbReference type="GO" id="GO:0005096">
    <property type="term" value="F:GTPase activator activity"/>
    <property type="evidence" value="ECO:0007669"/>
    <property type="project" value="TreeGrafter"/>
</dbReference>
<dbReference type="STRING" id="401625.A0A0P1BFY9"/>
<feature type="compositionally biased region" description="Low complexity" evidence="1">
    <location>
        <begin position="7"/>
        <end position="23"/>
    </location>
</feature>
<feature type="compositionally biased region" description="Basic residues" evidence="1">
    <location>
        <begin position="1240"/>
        <end position="1253"/>
    </location>
</feature>
<feature type="compositionally biased region" description="Low complexity" evidence="1">
    <location>
        <begin position="866"/>
        <end position="881"/>
    </location>
</feature>
<feature type="compositionally biased region" description="Low complexity" evidence="1">
    <location>
        <begin position="92"/>
        <end position="103"/>
    </location>
</feature>
<feature type="region of interest" description="Disordered" evidence="1">
    <location>
        <begin position="206"/>
        <end position="227"/>
    </location>
</feature>
<dbReference type="OrthoDB" id="29853at2759"/>
<evidence type="ECO:0000313" key="3">
    <source>
        <dbReference type="EMBL" id="CEH15125.1"/>
    </source>
</evidence>
<feature type="compositionally biased region" description="Polar residues" evidence="1">
    <location>
        <begin position="788"/>
        <end position="801"/>
    </location>
</feature>
<accession>A0A0P1BFY9</accession>
<dbReference type="PANTHER" id="PTHR22957">
    <property type="entry name" value="TBC1 DOMAIN FAMILY MEMBER GTPASE-ACTIVATING PROTEIN"/>
    <property type="match status" value="1"/>
</dbReference>
<feature type="compositionally biased region" description="Acidic residues" evidence="1">
    <location>
        <begin position="1187"/>
        <end position="1198"/>
    </location>
</feature>
<dbReference type="Proteomes" id="UP000054845">
    <property type="component" value="Unassembled WGS sequence"/>
</dbReference>
<dbReference type="Gene3D" id="1.10.472.80">
    <property type="entry name" value="Ypt/Rab-GAP domain of gyp1p, domain 3"/>
    <property type="match status" value="1"/>
</dbReference>
<dbReference type="SUPFAM" id="SSF47923">
    <property type="entry name" value="Ypt/Rab-GAP domain of gyp1p"/>
    <property type="match status" value="3"/>
</dbReference>
<proteinExistence type="predicted"/>
<keyword evidence="4" id="KW-1185">Reference proteome</keyword>
<feature type="region of interest" description="Disordered" evidence="1">
    <location>
        <begin position="90"/>
        <end position="112"/>
    </location>
</feature>
<feature type="region of interest" description="Disordered" evidence="1">
    <location>
        <begin position="258"/>
        <end position="324"/>
    </location>
</feature>
<feature type="compositionally biased region" description="Low complexity" evidence="1">
    <location>
        <begin position="1148"/>
        <end position="1164"/>
    </location>
</feature>
<feature type="compositionally biased region" description="Polar residues" evidence="1">
    <location>
        <begin position="1230"/>
        <end position="1239"/>
    </location>
</feature>
<feature type="compositionally biased region" description="Low complexity" evidence="1">
    <location>
        <begin position="1123"/>
        <end position="1135"/>
    </location>
</feature>
<dbReference type="Pfam" id="PF00566">
    <property type="entry name" value="RabGAP-TBC"/>
    <property type="match status" value="1"/>
</dbReference>
<evidence type="ECO:0000313" key="4">
    <source>
        <dbReference type="Proteomes" id="UP000054845"/>
    </source>
</evidence>
<feature type="region of interest" description="Disordered" evidence="1">
    <location>
        <begin position="1"/>
        <end position="49"/>
    </location>
</feature>
<dbReference type="InterPro" id="IPR035969">
    <property type="entry name" value="Rab-GAP_TBC_sf"/>
</dbReference>
<evidence type="ECO:0000259" key="2">
    <source>
        <dbReference type="PROSITE" id="PS50086"/>
    </source>
</evidence>
<feature type="compositionally biased region" description="Basic and acidic residues" evidence="1">
    <location>
        <begin position="892"/>
        <end position="909"/>
    </location>
</feature>
<sequence>MSIDYASTSGRSMSAEASSSEGSPRVARASLSERLGAASSRDKKASSRAASNAARIKSFVELLDPSDLLPGHAVADSYSLRHLCLQPGGIPTSSTHRSSSSRRFGQSASPQSAGLGWLRSCAWSVLLGLLPPEKSQWRSTLNQRRSEYYSFVSTLACPEASPGSGPSPHRDALLDQIYRDLSRSRRNVFAFYHAPVAASRGCPLAPLPSEELNKHTEPRARRKRATPRVENRHALLFRLAHINSDFADYLHEERDERTPANSLLAAPRSSDRHKQGSLTASASLDADGLAPDSTANRSPPIVLLPPSPETRRGHTPEADSSDALLPSDIAQDFAKQDDQHSAGASPQQLTDESVRSLQDRRWHSLLRILFVYALLNPSTGYVQGMGEIAFVLAYVMGTSEAWPFSPSHNEDEAENGEAEDVDEAYVDRDDDPPGAHAEADAFWLFSRLVGELRELYEFDGIDHHAASLHVRNGSGRALPSLPKQESQQGGMAKALERTSVRLRWLDDGLWAALAQQGLDPQLPYYSFRWLACLLSTELALPSVLQLWDLILAESGSATQDSHALGPKVEILIDMCCALLISLRGPLLGAAEPHEGDGDESDAFSRCMSILQDLEHVDIGPVAELACVFRQRRLAAPLTGDAPPECHQEATLPSTPASVRDRATQALRGWTGPGGPKWLSSATARSVSGGSTFSTPNRADETSVEASSTNSPRATFAKYAEAFQSSDAAANLSKASTNWTARAMASWGANGSQSRSRESSPLLPTDGSPRPGSAAKLTLAGLFSRQRSDSSGTAASGPSDSTHPALRWSREMPNLPLPNVLDSPPERQEYGWASRPQLPASLASPNLNESPNTAPTAGRFSPISTQSPGSVRGGSSVRGAGPKPLLLTGSARPPRESSGSHHEHFAEPSRKISSGPMAARNGSERGSVRGLPAGSRRDSSIASSIAGSSGWSSRPQSEFGDPPQSGHSSATPGTGNTPTLPSMAAATRLADKLPPIGTTPGPALGLAGSANGKLTAAAFNRARRGSTGDGSDRTSAYSAEGTAVGTDDLPPASSTGFIAEEHHVSPAPIASSSETPLVAASSLMRPRGTGGAKAKGSNGSVSSFGPSHVSSDSMEQFSRRESNRSSTSTTSPQRRSLALTESEASRPDSQGALSKASSDSSSHDSLAQRRGSAISADRVTSRQNSESLLEEQSFEDQELEQDRIGLQRFELTDEPIRLPELQREGSERSINRSNGIQRSTVRSKRAYSTVKKRQSGADDAEAGWNGESRKPTAGLRRSSAARSSKLQIAPAEDDTVIRAPSPGPSAGQTMDIDELVMELSGENDATLRGDEWSVREGREPSRAPGLQTDGTRGIGIDMGESIGHDLATPRFDALRRLAPDDMPQDEYDEDWETYDAAGAGFESAGAAQGDLMASIGNAMLAPAATSQAI</sequence>
<feature type="region of interest" description="Disordered" evidence="1">
    <location>
        <begin position="745"/>
        <end position="1308"/>
    </location>
</feature>
<dbReference type="EMBL" id="CCYA01000252">
    <property type="protein sequence ID" value="CEH15125.1"/>
    <property type="molecule type" value="Genomic_DNA"/>
</dbReference>
<feature type="compositionally biased region" description="Polar residues" evidence="1">
    <location>
        <begin position="842"/>
        <end position="854"/>
    </location>
</feature>
<feature type="region of interest" description="Disordered" evidence="1">
    <location>
        <begin position="667"/>
        <end position="711"/>
    </location>
</feature>
<dbReference type="PROSITE" id="PS50086">
    <property type="entry name" value="TBC_RABGAP"/>
    <property type="match status" value="1"/>
</dbReference>
<feature type="region of interest" description="Disordered" evidence="1">
    <location>
        <begin position="639"/>
        <end position="658"/>
    </location>
</feature>
<dbReference type="Gene3D" id="1.10.8.270">
    <property type="entry name" value="putative rabgap domain of human tbc1 domain family member 14 like domains"/>
    <property type="match status" value="1"/>
</dbReference>
<feature type="compositionally biased region" description="Polar residues" evidence="1">
    <location>
        <begin position="964"/>
        <end position="979"/>
    </location>
</feature>
<protein>
    <submittedName>
        <fullName evidence="3">GTPase-activating protein</fullName>
    </submittedName>
</protein>
<dbReference type="SMART" id="SM00164">
    <property type="entry name" value="TBC"/>
    <property type="match status" value="1"/>
</dbReference>
<evidence type="ECO:0000256" key="1">
    <source>
        <dbReference type="SAM" id="MobiDB-lite"/>
    </source>
</evidence>
<feature type="compositionally biased region" description="Low complexity" evidence="1">
    <location>
        <begin position="1098"/>
        <end position="1112"/>
    </location>
</feature>
<feature type="compositionally biased region" description="Basic and acidic residues" evidence="1">
    <location>
        <begin position="1199"/>
        <end position="1229"/>
    </location>
</feature>
<reference evidence="3 4" key="1">
    <citation type="submission" date="2014-09" db="EMBL/GenBank/DDBJ databases">
        <authorList>
            <person name="Magalhaes I.L.F."/>
            <person name="Oliveira U."/>
            <person name="Santos F.R."/>
            <person name="Vidigal T.H.D.A."/>
            <person name="Brescovit A.D."/>
            <person name="Santos A.J."/>
        </authorList>
    </citation>
    <scope>NUCLEOTIDE SEQUENCE [LARGE SCALE GENOMIC DNA]</scope>
</reference>
<feature type="compositionally biased region" description="Basic and acidic residues" evidence="1">
    <location>
        <begin position="1324"/>
        <end position="1340"/>
    </location>
</feature>
<feature type="compositionally biased region" description="Low complexity" evidence="1">
    <location>
        <begin position="939"/>
        <end position="953"/>
    </location>
</feature>
<feature type="domain" description="Rab-GAP TBC" evidence="2">
    <location>
        <begin position="113"/>
        <end position="554"/>
    </location>
</feature>
<organism evidence="3 4">
    <name type="scientific">Ceraceosorus bombacis</name>
    <dbReference type="NCBI Taxonomy" id="401625"/>
    <lineage>
        <taxon>Eukaryota</taxon>
        <taxon>Fungi</taxon>
        <taxon>Dikarya</taxon>
        <taxon>Basidiomycota</taxon>
        <taxon>Ustilaginomycotina</taxon>
        <taxon>Exobasidiomycetes</taxon>
        <taxon>Ceraceosorales</taxon>
        <taxon>Ceraceosoraceae</taxon>
        <taxon>Ceraceosorus</taxon>
    </lineage>
</organism>
<dbReference type="PANTHER" id="PTHR22957:SF27">
    <property type="entry name" value="TBC1 DOMAIN FAMILY MEMBER 13"/>
    <property type="match status" value="1"/>
</dbReference>
<dbReference type="InterPro" id="IPR000195">
    <property type="entry name" value="Rab-GAP-TBC_dom"/>
</dbReference>
<feature type="compositionally biased region" description="Polar residues" evidence="1">
    <location>
        <begin position="679"/>
        <end position="696"/>
    </location>
</feature>